<dbReference type="InterPro" id="IPR032710">
    <property type="entry name" value="NTF2-like_dom_sf"/>
</dbReference>
<accession>A0A165CL81</accession>
<feature type="non-terminal residue" evidence="1">
    <location>
        <position position="146"/>
    </location>
</feature>
<gene>
    <name evidence="1" type="ORF">CALCODRAFT_410971</name>
</gene>
<reference evidence="1 2" key="1">
    <citation type="journal article" date="2016" name="Mol. Biol. Evol.">
        <title>Comparative Genomics of Early-Diverging Mushroom-Forming Fungi Provides Insights into the Origins of Lignocellulose Decay Capabilities.</title>
        <authorList>
            <person name="Nagy L.G."/>
            <person name="Riley R."/>
            <person name="Tritt A."/>
            <person name="Adam C."/>
            <person name="Daum C."/>
            <person name="Floudas D."/>
            <person name="Sun H."/>
            <person name="Yadav J.S."/>
            <person name="Pangilinan J."/>
            <person name="Larsson K.H."/>
            <person name="Matsuura K."/>
            <person name="Barry K."/>
            <person name="Labutti K."/>
            <person name="Kuo R."/>
            <person name="Ohm R.A."/>
            <person name="Bhattacharya S.S."/>
            <person name="Shirouzu T."/>
            <person name="Yoshinaga Y."/>
            <person name="Martin F.M."/>
            <person name="Grigoriev I.V."/>
            <person name="Hibbett D.S."/>
        </authorList>
    </citation>
    <scope>NUCLEOTIDE SEQUENCE [LARGE SCALE GENOMIC DNA]</scope>
    <source>
        <strain evidence="1 2">HHB12733</strain>
    </source>
</reference>
<evidence type="ECO:0000313" key="1">
    <source>
        <dbReference type="EMBL" id="KZT50994.1"/>
    </source>
</evidence>
<dbReference type="STRING" id="1353952.A0A165CL81"/>
<dbReference type="OrthoDB" id="2400485at2759"/>
<dbReference type="SUPFAM" id="SSF54427">
    <property type="entry name" value="NTF2-like"/>
    <property type="match status" value="1"/>
</dbReference>
<name>A0A165CL81_9BASI</name>
<dbReference type="InParanoid" id="A0A165CL81"/>
<dbReference type="AlphaFoldDB" id="A0A165CL81"/>
<proteinExistence type="predicted"/>
<dbReference type="Proteomes" id="UP000076842">
    <property type="component" value="Unassembled WGS sequence"/>
</dbReference>
<dbReference type="PANTHER" id="PTHR34213:SF2">
    <property type="entry name" value="NUCLEAR TRANSPORT FACTOR 2 (NTF2) FAMILY PROTEIN"/>
    <property type="match status" value="1"/>
</dbReference>
<dbReference type="PANTHER" id="PTHR34213">
    <property type="entry name" value="NUCLEAR TRANSPORT FACTOR 2 (NTF2) FAMILY PROTEIN"/>
    <property type="match status" value="1"/>
</dbReference>
<protein>
    <submittedName>
        <fullName evidence="1">Uncharacterized protein</fullName>
    </submittedName>
</protein>
<sequence>LPPERQRVLHDIRELFAGRPTVEIWERSFRRDSTYEDPLARAVGLRQVAAQFYALPLLFPPYPLASHLLASTPTQLVFSQTQLYTLRGTSIRKRVDSVVVVDLDPADRVKGMWDLWEGEEAPVRWGVGMLRRISGFTLPWVVRVPK</sequence>
<keyword evidence="2" id="KW-1185">Reference proteome</keyword>
<organism evidence="1 2">
    <name type="scientific">Calocera cornea HHB12733</name>
    <dbReference type="NCBI Taxonomy" id="1353952"/>
    <lineage>
        <taxon>Eukaryota</taxon>
        <taxon>Fungi</taxon>
        <taxon>Dikarya</taxon>
        <taxon>Basidiomycota</taxon>
        <taxon>Agaricomycotina</taxon>
        <taxon>Dacrymycetes</taxon>
        <taxon>Dacrymycetales</taxon>
        <taxon>Dacrymycetaceae</taxon>
        <taxon>Calocera</taxon>
    </lineage>
</organism>
<feature type="non-terminal residue" evidence="1">
    <location>
        <position position="1"/>
    </location>
</feature>
<evidence type="ECO:0000313" key="2">
    <source>
        <dbReference type="Proteomes" id="UP000076842"/>
    </source>
</evidence>
<dbReference type="EMBL" id="KV424131">
    <property type="protein sequence ID" value="KZT50994.1"/>
    <property type="molecule type" value="Genomic_DNA"/>
</dbReference>